<keyword evidence="2" id="KW-1185">Reference proteome</keyword>
<sequence>MTANVCSSLRLATVTSAPTSRLTSWAITAGLYAVQRLPVVPHPLQRPLPVRHVGRGDRDKVRQPLAVHPDVTLNARHFLAGIVTFPLGGVGVGDVLCINDQEAGLGLAAFPATRRANLIFLKPAPARSAGHRLASRPRSGNIRGLSAISGIPSAASAIGSRS</sequence>
<dbReference type="EMBL" id="AYLO01000046">
    <property type="protein sequence ID" value="ESS72736.1"/>
    <property type="molecule type" value="Genomic_DNA"/>
</dbReference>
<comment type="caution">
    <text evidence="1">The sequence shown here is derived from an EMBL/GenBank/DDBJ whole genome shotgun (WGS) entry which is preliminary data.</text>
</comment>
<name>V5DZL5_9GAMM</name>
<accession>V5DZL5</accession>
<dbReference type="AlphaFoldDB" id="V5DZL5"/>
<protein>
    <submittedName>
        <fullName evidence="1">Uncharacterized protein</fullName>
    </submittedName>
</protein>
<reference evidence="1 2" key="1">
    <citation type="journal article" date="2013" name="Genome Announc.">
        <title>Draft Genome Sequence of the Methanotrophic Gammaproteobacterium Methyloglobulus morosus DSM 22980 Strain KoM1.</title>
        <authorList>
            <person name="Poehlein A."/>
            <person name="Deutzmann J.S."/>
            <person name="Daniel R."/>
            <person name="Simeonova D.D."/>
        </authorList>
    </citation>
    <scope>NUCLEOTIDE SEQUENCE [LARGE SCALE GENOMIC DNA]</scope>
    <source>
        <strain evidence="1 2">KoM1</strain>
    </source>
</reference>
<proteinExistence type="predicted"/>
<dbReference type="Proteomes" id="UP000017842">
    <property type="component" value="Unassembled WGS sequence"/>
</dbReference>
<evidence type="ECO:0000313" key="2">
    <source>
        <dbReference type="Proteomes" id="UP000017842"/>
    </source>
</evidence>
<evidence type="ECO:0000313" key="1">
    <source>
        <dbReference type="EMBL" id="ESS72736.1"/>
    </source>
</evidence>
<organism evidence="1 2">
    <name type="scientific">Methyloglobulus morosus KoM1</name>
    <dbReference type="NCBI Taxonomy" id="1116472"/>
    <lineage>
        <taxon>Bacteria</taxon>
        <taxon>Pseudomonadati</taxon>
        <taxon>Pseudomonadota</taxon>
        <taxon>Gammaproteobacteria</taxon>
        <taxon>Methylococcales</taxon>
        <taxon>Methylococcaceae</taxon>
        <taxon>Methyloglobulus</taxon>
    </lineage>
</organism>
<gene>
    <name evidence="1" type="ORF">MGMO_47c00030</name>
</gene>